<gene>
    <name evidence="1" type="ORF">JAAARDRAFT_203435</name>
</gene>
<dbReference type="InParanoid" id="A0A067QFH6"/>
<protein>
    <submittedName>
        <fullName evidence="1">Uncharacterized protein</fullName>
    </submittedName>
</protein>
<organism evidence="1 2">
    <name type="scientific">Jaapia argillacea MUCL 33604</name>
    <dbReference type="NCBI Taxonomy" id="933084"/>
    <lineage>
        <taxon>Eukaryota</taxon>
        <taxon>Fungi</taxon>
        <taxon>Dikarya</taxon>
        <taxon>Basidiomycota</taxon>
        <taxon>Agaricomycotina</taxon>
        <taxon>Agaricomycetes</taxon>
        <taxon>Agaricomycetidae</taxon>
        <taxon>Jaapiales</taxon>
        <taxon>Jaapiaceae</taxon>
        <taxon>Jaapia</taxon>
    </lineage>
</organism>
<dbReference type="EMBL" id="KL197711">
    <property type="protein sequence ID" value="KDQ62267.1"/>
    <property type="molecule type" value="Genomic_DNA"/>
</dbReference>
<proteinExistence type="predicted"/>
<dbReference type="HOGENOM" id="CLU_2121436_0_0_1"/>
<dbReference type="AlphaFoldDB" id="A0A067QFH6"/>
<name>A0A067QFH6_9AGAM</name>
<dbReference type="Proteomes" id="UP000027265">
    <property type="component" value="Unassembled WGS sequence"/>
</dbReference>
<reference evidence="2" key="1">
    <citation type="journal article" date="2014" name="Proc. Natl. Acad. Sci. U.S.A.">
        <title>Extensive sampling of basidiomycete genomes demonstrates inadequacy of the white-rot/brown-rot paradigm for wood decay fungi.</title>
        <authorList>
            <person name="Riley R."/>
            <person name="Salamov A.A."/>
            <person name="Brown D.W."/>
            <person name="Nagy L.G."/>
            <person name="Floudas D."/>
            <person name="Held B.W."/>
            <person name="Levasseur A."/>
            <person name="Lombard V."/>
            <person name="Morin E."/>
            <person name="Otillar R."/>
            <person name="Lindquist E.A."/>
            <person name="Sun H."/>
            <person name="LaButti K.M."/>
            <person name="Schmutz J."/>
            <person name="Jabbour D."/>
            <person name="Luo H."/>
            <person name="Baker S.E."/>
            <person name="Pisabarro A.G."/>
            <person name="Walton J.D."/>
            <person name="Blanchette R.A."/>
            <person name="Henrissat B."/>
            <person name="Martin F."/>
            <person name="Cullen D."/>
            <person name="Hibbett D.S."/>
            <person name="Grigoriev I.V."/>
        </authorList>
    </citation>
    <scope>NUCLEOTIDE SEQUENCE [LARGE SCALE GENOMIC DNA]</scope>
    <source>
        <strain evidence="2">MUCL 33604</strain>
    </source>
</reference>
<dbReference type="OrthoDB" id="2688866at2759"/>
<evidence type="ECO:0000313" key="2">
    <source>
        <dbReference type="Proteomes" id="UP000027265"/>
    </source>
</evidence>
<accession>A0A067QFH6</accession>
<evidence type="ECO:0000313" key="1">
    <source>
        <dbReference type="EMBL" id="KDQ62267.1"/>
    </source>
</evidence>
<sequence>MATQAYLNSIVDTIVLLFNTPIAPPPELENRAVPLTELPPSRRASVESRRRSGRLLLKRSLRLRVGLWQNQEGRMKEGDRLVLSLRIHQRPDAKTLRLPRPYDEVDVLSHLKPA</sequence>
<keyword evidence="2" id="KW-1185">Reference proteome</keyword>